<comment type="similarity">
    <text evidence="1">Belongs to the NIBP family.</text>
</comment>
<dbReference type="OrthoDB" id="27962at2759"/>
<protein>
    <submittedName>
        <fullName evidence="3">Trafficking protein particle complex subunit 9</fullName>
    </submittedName>
</protein>
<accession>A0A0C2NAY1</accession>
<evidence type="ECO:0000256" key="1">
    <source>
        <dbReference type="ARBA" id="ARBA00008459"/>
    </source>
</evidence>
<organism evidence="3 4">
    <name type="scientific">Thelohanellus kitauei</name>
    <name type="common">Myxosporean</name>
    <dbReference type="NCBI Taxonomy" id="669202"/>
    <lineage>
        <taxon>Eukaryota</taxon>
        <taxon>Metazoa</taxon>
        <taxon>Cnidaria</taxon>
        <taxon>Myxozoa</taxon>
        <taxon>Myxosporea</taxon>
        <taxon>Bivalvulida</taxon>
        <taxon>Platysporina</taxon>
        <taxon>Myxobolidae</taxon>
        <taxon>Thelohanellus</taxon>
    </lineage>
</organism>
<comment type="caution">
    <text evidence="3">The sequence shown here is derived from an EMBL/GenBank/DDBJ whole genome shotgun (WGS) entry which is preliminary data.</text>
</comment>
<feature type="domain" description="Trs120/TRAPPC9 N-terminal" evidence="2">
    <location>
        <begin position="125"/>
        <end position="185"/>
    </location>
</feature>
<keyword evidence="4" id="KW-1185">Reference proteome</keyword>
<evidence type="ECO:0000313" key="4">
    <source>
        <dbReference type="Proteomes" id="UP000031668"/>
    </source>
</evidence>
<dbReference type="PANTHER" id="PTHR21512:SF5">
    <property type="entry name" value="TRAFFICKING PROTEIN PARTICLE COMPLEX SUBUNIT 9"/>
    <property type="match status" value="1"/>
</dbReference>
<dbReference type="InterPro" id="IPR013935">
    <property type="entry name" value="Trs120_TRAPPC9"/>
</dbReference>
<dbReference type="AlphaFoldDB" id="A0A0C2NAY1"/>
<dbReference type="EMBL" id="JWZT01000794">
    <property type="protein sequence ID" value="KII73515.1"/>
    <property type="molecule type" value="Genomic_DNA"/>
</dbReference>
<dbReference type="InterPro" id="IPR058563">
    <property type="entry name" value="Trs120_TRAPPC9_N"/>
</dbReference>
<dbReference type="Pfam" id="PF08626">
    <property type="entry name" value="TRAPPC9-Trs120"/>
    <property type="match status" value="1"/>
</dbReference>
<sequence>MHFQEIGMILIAEIHQDENWMERFDETLSEFNEKRERSKILHSILVIFTDHILELEERDPYILIIHIDEFTDLSTDPRNAFIEIVNEFITFLYILLETKVAEFKSPTPPDVFIKCKIESNFEDELEPKTLRKIMGARHTKILADISLMLGNFARAINLYHIAMETLSSFHDNLWLASCLEGVACACHCSTAADMYSGDLAIQVTVRRTGSTAESELRLKETLIRGTYKHIMDALEYYSHYFTEYPMFVEYHLIAVLLKYCWDGKVGRDEIITVCAFLYPRIRLINNISERILILEHLQNLYQKIGFIRKRATVLYYLSAKIVSYSLNNLYSKAIVYLFETLKILNFDFKKSINFSRGWGKVKLEILITLITIYKLEGKMNEALRLILFLFSHTSDTLTSSLREKFSDILSHECVKTSKPPYQHLPYTRIVNLDTFESEQSGPFLFKVRKSIGAGLDNLKAVGDPIKVEIDVYNPLPFPLVSKITILADSDHISNHRKNIDIPSKTSVNLLITPHFTEPESIKILGYQSSFMGIKSKYILENPFDINCVNAARIINIVPGTFLNAFDVNIKQRNTEFGVDIEISAYEGSWYGIFSPVYPEFWKSNRYPVIPQTKFLIKLTGDFINLKTKQLNYDSLGTFIEMVLGSKNGTSPLEVGECFFELEIFGFCDGSEWAICFPVLLHISVLQHLTIENFSLWPKEDSCSISTAQLKILNLTKDVTTLIFNSEEPKRFILEPSSRKEILIDVKNIPLPDLLKILQLQYGTNFFEGYLLEKLDPKWEVGSLVNQKNINNQITGSVIAKFKVDRRFYVNFISLPHVKIRKPTPH</sequence>
<dbReference type="GO" id="GO:0005802">
    <property type="term" value="C:trans-Golgi network"/>
    <property type="evidence" value="ECO:0007669"/>
    <property type="project" value="TreeGrafter"/>
</dbReference>
<name>A0A0C2NAY1_THEKT</name>
<evidence type="ECO:0000313" key="3">
    <source>
        <dbReference type="EMBL" id="KII73515.1"/>
    </source>
</evidence>
<reference evidence="3 4" key="1">
    <citation type="journal article" date="2014" name="Genome Biol. Evol.">
        <title>The genome of the myxosporean Thelohanellus kitauei shows adaptations to nutrient acquisition within its fish host.</title>
        <authorList>
            <person name="Yang Y."/>
            <person name="Xiong J."/>
            <person name="Zhou Z."/>
            <person name="Huo F."/>
            <person name="Miao W."/>
            <person name="Ran C."/>
            <person name="Liu Y."/>
            <person name="Zhang J."/>
            <person name="Feng J."/>
            <person name="Wang M."/>
            <person name="Wang M."/>
            <person name="Wang L."/>
            <person name="Yao B."/>
        </authorList>
    </citation>
    <scope>NUCLEOTIDE SEQUENCE [LARGE SCALE GENOMIC DNA]</scope>
    <source>
        <strain evidence="3">Wuqing</strain>
    </source>
</reference>
<evidence type="ECO:0000259" key="2">
    <source>
        <dbReference type="Pfam" id="PF08626"/>
    </source>
</evidence>
<dbReference type="Proteomes" id="UP000031668">
    <property type="component" value="Unassembled WGS sequence"/>
</dbReference>
<gene>
    <name evidence="3" type="ORF">RF11_05340</name>
</gene>
<dbReference type="PANTHER" id="PTHR21512">
    <property type="entry name" value="TRAFFICKING PROTEIN PARTICLE COMPLEX SUBUNIT 9"/>
    <property type="match status" value="1"/>
</dbReference>
<proteinExistence type="inferred from homology"/>